<dbReference type="PANTHER" id="PTHR12815:SF47">
    <property type="entry name" value="TRANSLOCATION AND ASSEMBLY MODULE SUBUNIT TAMA"/>
    <property type="match status" value="1"/>
</dbReference>
<dbReference type="GO" id="GO:0009279">
    <property type="term" value="C:cell outer membrane"/>
    <property type="evidence" value="ECO:0007669"/>
    <property type="project" value="UniProtKB-UniRule"/>
</dbReference>
<accession>A0A369A9K0</accession>
<keyword evidence="2" id="KW-1134">Transmembrane beta strand</keyword>
<keyword evidence="3" id="KW-0812">Transmembrane</keyword>
<dbReference type="PIRSF" id="PIRSF006076">
    <property type="entry name" value="OM_assembly_OMP85"/>
    <property type="match status" value="1"/>
</dbReference>
<keyword evidence="11" id="KW-1185">Reference proteome</keyword>
<dbReference type="AlphaFoldDB" id="A0A369A9K0"/>
<comment type="subcellular location">
    <subcellularLocation>
        <location evidence="1">Membrane</location>
    </subcellularLocation>
</comment>
<dbReference type="InterPro" id="IPR023707">
    <property type="entry name" value="OM_assembly_BamA"/>
</dbReference>
<dbReference type="PROSITE" id="PS51779">
    <property type="entry name" value="POTRA"/>
    <property type="match status" value="3"/>
</dbReference>
<evidence type="ECO:0000256" key="5">
    <source>
        <dbReference type="ARBA" id="ARBA00022737"/>
    </source>
</evidence>
<dbReference type="GO" id="GO:0071709">
    <property type="term" value="P:membrane assembly"/>
    <property type="evidence" value="ECO:0007669"/>
    <property type="project" value="InterPro"/>
</dbReference>
<organism evidence="10 11">
    <name type="scientific">Schleiferia thermophila</name>
    <dbReference type="NCBI Taxonomy" id="884107"/>
    <lineage>
        <taxon>Bacteria</taxon>
        <taxon>Pseudomonadati</taxon>
        <taxon>Bacteroidota</taxon>
        <taxon>Flavobacteriia</taxon>
        <taxon>Flavobacteriales</taxon>
        <taxon>Schleiferiaceae</taxon>
        <taxon>Schleiferia</taxon>
    </lineage>
</organism>
<name>A0A369A9K0_9FLAO</name>
<dbReference type="InterPro" id="IPR000184">
    <property type="entry name" value="Bac_surfAg_D15"/>
</dbReference>
<dbReference type="InterPro" id="IPR010827">
    <property type="entry name" value="BamA/TamA_POTRA"/>
</dbReference>
<evidence type="ECO:0000256" key="7">
    <source>
        <dbReference type="ARBA" id="ARBA00023237"/>
    </source>
</evidence>
<evidence type="ECO:0000256" key="8">
    <source>
        <dbReference type="NCBIfam" id="TIGR03303"/>
    </source>
</evidence>
<feature type="domain" description="POTRA" evidence="9">
    <location>
        <begin position="120"/>
        <end position="199"/>
    </location>
</feature>
<dbReference type="InterPro" id="IPR034746">
    <property type="entry name" value="POTRA"/>
</dbReference>
<reference evidence="10 11" key="1">
    <citation type="submission" date="2018-07" db="EMBL/GenBank/DDBJ databases">
        <title>Genomic Encyclopedia of Type Strains, Phase IV (KMG-IV): sequencing the most valuable type-strain genomes for metagenomic binning, comparative biology and taxonomic classification.</title>
        <authorList>
            <person name="Goeker M."/>
        </authorList>
    </citation>
    <scope>NUCLEOTIDE SEQUENCE [LARGE SCALE GENOMIC DNA]</scope>
    <source>
        <strain evidence="10 11">DSM 21410</strain>
    </source>
</reference>
<evidence type="ECO:0000256" key="6">
    <source>
        <dbReference type="ARBA" id="ARBA00023136"/>
    </source>
</evidence>
<keyword evidence="5" id="KW-0677">Repeat</keyword>
<feature type="domain" description="POTRA" evidence="9">
    <location>
        <begin position="293"/>
        <end position="376"/>
    </location>
</feature>
<dbReference type="EMBL" id="QPJS01000001">
    <property type="protein sequence ID" value="RCX04767.1"/>
    <property type="molecule type" value="Genomic_DNA"/>
</dbReference>
<evidence type="ECO:0000259" key="9">
    <source>
        <dbReference type="PROSITE" id="PS51779"/>
    </source>
</evidence>
<dbReference type="NCBIfam" id="TIGR03303">
    <property type="entry name" value="OM_YaeT"/>
    <property type="match status" value="1"/>
</dbReference>
<protein>
    <recommendedName>
        <fullName evidence="8">Outer membrane protein assembly factor BamA</fullName>
    </recommendedName>
</protein>
<evidence type="ECO:0000313" key="10">
    <source>
        <dbReference type="EMBL" id="RCX04767.1"/>
    </source>
</evidence>
<dbReference type="Proteomes" id="UP000253517">
    <property type="component" value="Unassembled WGS sequence"/>
</dbReference>
<dbReference type="Gene3D" id="3.10.20.310">
    <property type="entry name" value="membrane protein fhac"/>
    <property type="match status" value="5"/>
</dbReference>
<evidence type="ECO:0000256" key="1">
    <source>
        <dbReference type="ARBA" id="ARBA00004370"/>
    </source>
</evidence>
<keyword evidence="4" id="KW-0732">Signal</keyword>
<keyword evidence="6" id="KW-0472">Membrane</keyword>
<gene>
    <name evidence="10" type="ORF">DES35_10137</name>
</gene>
<keyword evidence="7" id="KW-0998">Cell outer membrane</keyword>
<evidence type="ECO:0000256" key="4">
    <source>
        <dbReference type="ARBA" id="ARBA00022729"/>
    </source>
</evidence>
<dbReference type="PANTHER" id="PTHR12815">
    <property type="entry name" value="SORTING AND ASSEMBLY MACHINERY SAMM50 PROTEIN FAMILY MEMBER"/>
    <property type="match status" value="1"/>
</dbReference>
<dbReference type="Pfam" id="PF01103">
    <property type="entry name" value="Omp85"/>
    <property type="match status" value="1"/>
</dbReference>
<proteinExistence type="predicted"/>
<evidence type="ECO:0000256" key="3">
    <source>
        <dbReference type="ARBA" id="ARBA00022692"/>
    </source>
</evidence>
<comment type="caution">
    <text evidence="10">The sequence shown here is derived from an EMBL/GenBank/DDBJ whole genome shotgun (WGS) entry which is preliminary data.</text>
</comment>
<evidence type="ECO:0000256" key="2">
    <source>
        <dbReference type="ARBA" id="ARBA00022452"/>
    </source>
</evidence>
<dbReference type="Pfam" id="PF07244">
    <property type="entry name" value="POTRA"/>
    <property type="match status" value="4"/>
</dbReference>
<evidence type="ECO:0000313" key="11">
    <source>
        <dbReference type="Proteomes" id="UP000253517"/>
    </source>
</evidence>
<feature type="domain" description="POTRA" evidence="9">
    <location>
        <begin position="379"/>
        <end position="454"/>
    </location>
</feature>
<dbReference type="Gene3D" id="2.40.160.50">
    <property type="entry name" value="membrane protein fhac: a member of the omp85/tpsb transporter family"/>
    <property type="match status" value="1"/>
</dbReference>
<dbReference type="InterPro" id="IPR039910">
    <property type="entry name" value="D15-like"/>
</dbReference>
<dbReference type="RefSeq" id="WP_114365496.1">
    <property type="nucleotide sequence ID" value="NZ_BHZF01000001.1"/>
</dbReference>
<sequence length="844" mass="96658">MKIHKYKRAHNLTLPLLFLIFNILQFNVLRAQSGEPVDIIEGLEYEIGGITLAGAENLDYNLVLLIAGINVGDRVTFPSDKITRAIKNLWKQKLFEDIQIYVTGKSGRIIYLEIYLKDLPRLSKYYITGIKKSRRDELREELKLNRGIVVTDNLILTSKNKILKYYEEKGYFDASVEIVTEKDTAESNAVILGFNITEGERIKIRDIYLIGNNALTDRQLRKTMKETKRHRSFNIFRTSKFIDEKFREDLEKIIDKYQEIGHRDARIIKDSIYKIPGENFINIYIAIEEGNKFYFRNITWIGNTKYPSEVLNSVLKIKKGDPYDAKRLSERLYADPNGNDVNSLYMDNGYLFFNLTPVEVLIENDSIDLEMRIREGRQATINRVTVSGNERTNDHVIMREIRTRPGDLFRKSDIQRTMRELSQLGFFDPQQLNVNPVPNPETGTVDVEYTVVERSTSQLELQGGWGGGLGIVGTLGLSFNNFSARNIFNKKAWTPLPSGDGQTLNLRAQSTGRYFQNYSFSFTEPWLGGKRPNSLTISGYHSVQNFGGRRIGDPLRQALNITGLTVGLGRRLRWPDDYFTLYQALEFQHYRLDNFELGIPNFRNGFSNNFSYRIVLTRNNTDVPIFPTRGSNTIFTLKLTPPYSLLSGRDFTDATPQEKFFLLEYYKFKFNTTWYTEIYKNLVLSSHAEMGFMGAYNRTIGLSPFERFFVGGDGLQNFVLDGREIIGLRGYMNNSIVPSGVAGSNQLGNGGVLYSKYTAELRFLISPNPSAQIWPLLFAEAGNNFGSFNEYRPFQLYRSTGAGIRIFMPMFGLLGIDIGYGFDPMPGFSSPSGWRTHFIIGQQF</sequence>